<protein>
    <submittedName>
        <fullName evidence="1">Uncharacterized protein</fullName>
    </submittedName>
</protein>
<dbReference type="EMBL" id="CASHTH010004013">
    <property type="protein sequence ID" value="CAI8052429.1"/>
    <property type="molecule type" value="Genomic_DNA"/>
</dbReference>
<organism evidence="1 2">
    <name type="scientific">Geodia barretti</name>
    <name type="common">Barrett's horny sponge</name>
    <dbReference type="NCBI Taxonomy" id="519541"/>
    <lineage>
        <taxon>Eukaryota</taxon>
        <taxon>Metazoa</taxon>
        <taxon>Porifera</taxon>
        <taxon>Demospongiae</taxon>
        <taxon>Heteroscleromorpha</taxon>
        <taxon>Tetractinellida</taxon>
        <taxon>Astrophorina</taxon>
        <taxon>Geodiidae</taxon>
        <taxon>Geodia</taxon>
    </lineage>
</organism>
<comment type="caution">
    <text evidence="1">The sequence shown here is derived from an EMBL/GenBank/DDBJ whole genome shotgun (WGS) entry which is preliminary data.</text>
</comment>
<gene>
    <name evidence="1" type="ORF">GBAR_LOCUS28673</name>
</gene>
<dbReference type="AlphaFoldDB" id="A0AA35TRI1"/>
<name>A0AA35TRI1_GEOBA</name>
<keyword evidence="2" id="KW-1185">Reference proteome</keyword>
<proteinExistence type="predicted"/>
<reference evidence="1" key="1">
    <citation type="submission" date="2023-03" db="EMBL/GenBank/DDBJ databases">
        <authorList>
            <person name="Steffen K."/>
            <person name="Cardenas P."/>
        </authorList>
    </citation>
    <scope>NUCLEOTIDE SEQUENCE</scope>
</reference>
<dbReference type="Proteomes" id="UP001174909">
    <property type="component" value="Unassembled WGS sequence"/>
</dbReference>
<evidence type="ECO:0000313" key="1">
    <source>
        <dbReference type="EMBL" id="CAI8052429.1"/>
    </source>
</evidence>
<evidence type="ECO:0000313" key="2">
    <source>
        <dbReference type="Proteomes" id="UP001174909"/>
    </source>
</evidence>
<feature type="non-terminal residue" evidence="1">
    <location>
        <position position="1"/>
    </location>
</feature>
<sequence length="57" mass="6317">KSPVGRRSIFSVKRGPYIPPTSGLFLVIVAMNRLANHGINLDVCESELERQLLVHST</sequence>
<accession>A0AA35TRI1</accession>